<dbReference type="GO" id="GO:0016020">
    <property type="term" value="C:membrane"/>
    <property type="evidence" value="ECO:0007669"/>
    <property type="project" value="UniProtKB-SubCell"/>
</dbReference>
<evidence type="ECO:0000256" key="4">
    <source>
        <dbReference type="ARBA" id="ARBA00023136"/>
    </source>
</evidence>
<comment type="subcellular location">
    <subcellularLocation>
        <location evidence="1">Membrane</location>
        <topology evidence="1">Multi-pass membrane protein</topology>
    </subcellularLocation>
</comment>
<dbReference type="SUPFAM" id="SSF103473">
    <property type="entry name" value="MFS general substrate transporter"/>
    <property type="match status" value="1"/>
</dbReference>
<feature type="transmembrane region" description="Helical" evidence="6">
    <location>
        <begin position="187"/>
        <end position="211"/>
    </location>
</feature>
<accession>A0A165CFX7</accession>
<dbReference type="InterPro" id="IPR036259">
    <property type="entry name" value="MFS_trans_sf"/>
</dbReference>
<dbReference type="Gene3D" id="1.20.1250.20">
    <property type="entry name" value="MFS general substrate transporter like domains"/>
    <property type="match status" value="1"/>
</dbReference>
<sequence>MPSSRPRTLTQSRSRASRDSRVFVPQSDQALLLPEGDIGTSTSDLLDVVDPQHAQDSTLVDDFDDEPLAHQKGPKRPWYKTPSPWWIIGGMPLASIAMSTTIAPRVQIYTRLACMVHRPEYMSETAKDAPTMVGAGWGHSTPQHRPGPGEFISVIMPEQSQEHLSTNTTKIPSPSEQCQSDPVVQAAVAKLIALMSSTMGFLGCITTAWWGQLSDRWGRTRIMRVAVAGMLFA</sequence>
<evidence type="ECO:0000313" key="7">
    <source>
        <dbReference type="EMBL" id="KZV82384.1"/>
    </source>
</evidence>
<dbReference type="PANTHER" id="PTHR23507">
    <property type="entry name" value="ZGC:174356"/>
    <property type="match status" value="1"/>
</dbReference>
<name>A0A165CFX7_EXIGL</name>
<evidence type="ECO:0000256" key="1">
    <source>
        <dbReference type="ARBA" id="ARBA00004141"/>
    </source>
</evidence>
<keyword evidence="8" id="KW-1185">Reference proteome</keyword>
<evidence type="ECO:0000256" key="3">
    <source>
        <dbReference type="ARBA" id="ARBA00022989"/>
    </source>
</evidence>
<dbReference type="Proteomes" id="UP000077266">
    <property type="component" value="Unassembled WGS sequence"/>
</dbReference>
<feature type="compositionally biased region" description="Polar residues" evidence="5">
    <location>
        <begin position="1"/>
        <end position="14"/>
    </location>
</feature>
<reference evidence="7 8" key="1">
    <citation type="journal article" date="2016" name="Mol. Biol. Evol.">
        <title>Comparative Genomics of Early-Diverging Mushroom-Forming Fungi Provides Insights into the Origins of Lignocellulose Decay Capabilities.</title>
        <authorList>
            <person name="Nagy L.G."/>
            <person name="Riley R."/>
            <person name="Tritt A."/>
            <person name="Adam C."/>
            <person name="Daum C."/>
            <person name="Floudas D."/>
            <person name="Sun H."/>
            <person name="Yadav J.S."/>
            <person name="Pangilinan J."/>
            <person name="Larsson K.H."/>
            <person name="Matsuura K."/>
            <person name="Barry K."/>
            <person name="Labutti K."/>
            <person name="Kuo R."/>
            <person name="Ohm R.A."/>
            <person name="Bhattacharya S.S."/>
            <person name="Shirouzu T."/>
            <person name="Yoshinaga Y."/>
            <person name="Martin F.M."/>
            <person name="Grigoriev I.V."/>
            <person name="Hibbett D.S."/>
        </authorList>
    </citation>
    <scope>NUCLEOTIDE SEQUENCE [LARGE SCALE GENOMIC DNA]</scope>
    <source>
        <strain evidence="7 8">HHB12029</strain>
    </source>
</reference>
<feature type="region of interest" description="Disordered" evidence="5">
    <location>
        <begin position="1"/>
        <end position="22"/>
    </location>
</feature>
<evidence type="ECO:0000313" key="8">
    <source>
        <dbReference type="Proteomes" id="UP000077266"/>
    </source>
</evidence>
<dbReference type="AlphaFoldDB" id="A0A165CFX7"/>
<gene>
    <name evidence="7" type="ORF">EXIGLDRAFT_346566</name>
</gene>
<keyword evidence="4 6" id="KW-0472">Membrane</keyword>
<keyword evidence="3 6" id="KW-1133">Transmembrane helix</keyword>
<dbReference type="OrthoDB" id="3026777at2759"/>
<keyword evidence="2 6" id="KW-0812">Transmembrane</keyword>
<dbReference type="GO" id="GO:0022857">
    <property type="term" value="F:transmembrane transporter activity"/>
    <property type="evidence" value="ECO:0007669"/>
    <property type="project" value="TreeGrafter"/>
</dbReference>
<dbReference type="PANTHER" id="PTHR23507:SF1">
    <property type="entry name" value="FI18259P1-RELATED"/>
    <property type="match status" value="1"/>
</dbReference>
<evidence type="ECO:0000256" key="6">
    <source>
        <dbReference type="SAM" id="Phobius"/>
    </source>
</evidence>
<evidence type="ECO:0000256" key="5">
    <source>
        <dbReference type="SAM" id="MobiDB-lite"/>
    </source>
</evidence>
<dbReference type="InParanoid" id="A0A165CFX7"/>
<proteinExistence type="predicted"/>
<evidence type="ECO:0000256" key="2">
    <source>
        <dbReference type="ARBA" id="ARBA00022692"/>
    </source>
</evidence>
<organism evidence="7 8">
    <name type="scientific">Exidia glandulosa HHB12029</name>
    <dbReference type="NCBI Taxonomy" id="1314781"/>
    <lineage>
        <taxon>Eukaryota</taxon>
        <taxon>Fungi</taxon>
        <taxon>Dikarya</taxon>
        <taxon>Basidiomycota</taxon>
        <taxon>Agaricomycotina</taxon>
        <taxon>Agaricomycetes</taxon>
        <taxon>Auriculariales</taxon>
        <taxon>Exidiaceae</taxon>
        <taxon>Exidia</taxon>
    </lineage>
</organism>
<protein>
    <submittedName>
        <fullName evidence="7">Uncharacterized protein</fullName>
    </submittedName>
</protein>
<dbReference type="EMBL" id="KV426328">
    <property type="protein sequence ID" value="KZV82384.1"/>
    <property type="molecule type" value="Genomic_DNA"/>
</dbReference>